<accession>A0AA96GFA2</accession>
<keyword evidence="5" id="KW-1185">Reference proteome</keyword>
<comment type="function">
    <text evidence="3">Required for rescue of stalled ribosomes mediated by trans-translation. Binds to transfer-messenger RNA (tmRNA), required for stable association of tmRNA with ribosomes. tmRNA and SmpB together mimic tRNA shape, replacing the anticodon stem-loop with SmpB. tmRNA is encoded by the ssrA gene; the 2 termini fold to resemble tRNA(Ala) and it encodes a 'tag peptide', a short internal open reading frame. During trans-translation Ala-aminoacylated tmRNA acts like a tRNA, entering the A-site of stalled ribosomes, displacing the stalled mRNA. The ribosome then switches to translate the ORF on the tmRNA; the nascent peptide is terminated with the 'tag peptide' encoded by the tmRNA and targeted for degradation. The ribosome is freed to recommence translation, which seems to be the essential function of trans-translation.</text>
</comment>
<gene>
    <name evidence="3 4" type="primary">smpB</name>
    <name evidence="4" type="ORF">PP769_04405</name>
</gene>
<dbReference type="NCBIfam" id="NF003843">
    <property type="entry name" value="PRK05422.1"/>
    <property type="match status" value="1"/>
</dbReference>
<dbReference type="HAMAP" id="MF_00023">
    <property type="entry name" value="SmpB"/>
    <property type="match status" value="1"/>
</dbReference>
<protein>
    <recommendedName>
        <fullName evidence="3">SsrA-binding protein</fullName>
    </recommendedName>
    <alternativeName>
        <fullName evidence="3">Small protein B</fullName>
    </alternativeName>
</protein>
<dbReference type="PANTHER" id="PTHR30308:SF2">
    <property type="entry name" value="SSRA-BINDING PROTEIN"/>
    <property type="match status" value="1"/>
</dbReference>
<dbReference type="KEGG" id="nall:PP769_04405"/>
<dbReference type="AlphaFoldDB" id="A0AA96GFA2"/>
<dbReference type="GO" id="GO:0005829">
    <property type="term" value="C:cytosol"/>
    <property type="evidence" value="ECO:0007669"/>
    <property type="project" value="TreeGrafter"/>
</dbReference>
<comment type="similarity">
    <text evidence="3">Belongs to the SmpB family.</text>
</comment>
<dbReference type="SUPFAM" id="SSF74982">
    <property type="entry name" value="Small protein B (SmpB)"/>
    <property type="match status" value="1"/>
</dbReference>
<comment type="subcellular location">
    <subcellularLocation>
        <location evidence="3">Cytoplasm</location>
    </subcellularLocation>
    <text evidence="3">The tmRNA-SmpB complex associates with stalled 70S ribosomes.</text>
</comment>
<dbReference type="InterPro" id="IPR020081">
    <property type="entry name" value="SsrA-bd_prot_CS"/>
</dbReference>
<dbReference type="Proteomes" id="UP001302719">
    <property type="component" value="Chromosome"/>
</dbReference>
<keyword evidence="2 3" id="KW-0694">RNA-binding</keyword>
<dbReference type="RefSeq" id="WP_312645644.1">
    <property type="nucleotide sequence ID" value="NZ_CP116967.1"/>
</dbReference>
<dbReference type="InterPro" id="IPR000037">
    <property type="entry name" value="SsrA-bd_prot"/>
</dbReference>
<dbReference type="PANTHER" id="PTHR30308">
    <property type="entry name" value="TMRNA-BINDING COMPONENT OF TRANS-TRANSLATION TAGGING COMPLEX"/>
    <property type="match status" value="1"/>
</dbReference>
<evidence type="ECO:0000256" key="3">
    <source>
        <dbReference type="HAMAP-Rule" id="MF_00023"/>
    </source>
</evidence>
<reference evidence="4 5" key="1">
    <citation type="submission" date="2023-01" db="EMBL/GenBank/DDBJ databases">
        <title>Cultivation and genomic characterization of new, ubiquitous marine nitrite-oxidizing bacteria from the Nitrospirales.</title>
        <authorList>
            <person name="Mueller A.J."/>
            <person name="Daebeler A."/>
            <person name="Herbold C.W."/>
            <person name="Kirkegaard R.H."/>
            <person name="Daims H."/>
        </authorList>
    </citation>
    <scope>NUCLEOTIDE SEQUENCE [LARGE SCALE GENOMIC DNA]</scope>
    <source>
        <strain evidence="4 5">VA</strain>
    </source>
</reference>
<name>A0AA96GFA2_9BACT</name>
<organism evidence="4 5">
    <name type="scientific">Candidatus Nitrospira allomarina</name>
    <dbReference type="NCBI Taxonomy" id="3020900"/>
    <lineage>
        <taxon>Bacteria</taxon>
        <taxon>Pseudomonadati</taxon>
        <taxon>Nitrospirota</taxon>
        <taxon>Nitrospiria</taxon>
        <taxon>Nitrospirales</taxon>
        <taxon>Nitrospiraceae</taxon>
        <taxon>Nitrospira</taxon>
    </lineage>
</organism>
<dbReference type="CDD" id="cd09294">
    <property type="entry name" value="SmpB"/>
    <property type="match status" value="1"/>
</dbReference>
<keyword evidence="1 3" id="KW-0963">Cytoplasm</keyword>
<evidence type="ECO:0000256" key="2">
    <source>
        <dbReference type="ARBA" id="ARBA00022884"/>
    </source>
</evidence>
<dbReference type="Pfam" id="PF01668">
    <property type="entry name" value="SmpB"/>
    <property type="match status" value="1"/>
</dbReference>
<dbReference type="GO" id="GO:0070929">
    <property type="term" value="P:trans-translation"/>
    <property type="evidence" value="ECO:0007669"/>
    <property type="project" value="UniProtKB-UniRule"/>
</dbReference>
<dbReference type="EMBL" id="CP116967">
    <property type="protein sequence ID" value="WNM59015.1"/>
    <property type="molecule type" value="Genomic_DNA"/>
</dbReference>
<dbReference type="NCBIfam" id="TIGR00086">
    <property type="entry name" value="smpB"/>
    <property type="match status" value="1"/>
</dbReference>
<evidence type="ECO:0000256" key="1">
    <source>
        <dbReference type="ARBA" id="ARBA00022490"/>
    </source>
</evidence>
<sequence>MVKQKTDPSSKVLSTNRKAFYDYMIEEKVEAGIVLVGTEVKALREGRLNLKESYAAIINGKAILHNCHIGTYSHGNQMNHEPLRARTLLLHKREIERLAEKVKQKGLTLIPLRLYFNDRGRVKLELALGRGKKNYDRRDTIKKREAGREIDRAMKESRS</sequence>
<proteinExistence type="inferred from homology"/>
<dbReference type="PROSITE" id="PS01317">
    <property type="entry name" value="SSRP"/>
    <property type="match status" value="1"/>
</dbReference>
<dbReference type="GO" id="GO:0070930">
    <property type="term" value="P:trans-translation-dependent protein tagging"/>
    <property type="evidence" value="ECO:0007669"/>
    <property type="project" value="TreeGrafter"/>
</dbReference>
<dbReference type="GO" id="GO:0003723">
    <property type="term" value="F:RNA binding"/>
    <property type="evidence" value="ECO:0007669"/>
    <property type="project" value="UniProtKB-UniRule"/>
</dbReference>
<evidence type="ECO:0000313" key="5">
    <source>
        <dbReference type="Proteomes" id="UP001302719"/>
    </source>
</evidence>
<evidence type="ECO:0000313" key="4">
    <source>
        <dbReference type="EMBL" id="WNM59015.1"/>
    </source>
</evidence>
<dbReference type="InterPro" id="IPR023620">
    <property type="entry name" value="SmpB"/>
</dbReference>
<dbReference type="Gene3D" id="2.40.280.10">
    <property type="match status" value="1"/>
</dbReference>